<protein>
    <recommendedName>
        <fullName evidence="3">PH domain-containing protein</fullName>
    </recommendedName>
</protein>
<comment type="similarity">
    <text evidence="1">Belongs to the Niban family.</text>
</comment>
<dbReference type="Pfam" id="PF26086">
    <property type="entry name" value="Niban2"/>
    <property type="match status" value="1"/>
</dbReference>
<reference evidence="4" key="1">
    <citation type="submission" date="2021-01" db="EMBL/GenBank/DDBJ databases">
        <title>A chromosome-scale assembly of European eel, Anguilla anguilla.</title>
        <authorList>
            <person name="Henkel C."/>
            <person name="Jong-Raadsen S.A."/>
            <person name="Dufour S."/>
            <person name="Weltzien F.-A."/>
            <person name="Palstra A.P."/>
            <person name="Pelster B."/>
            <person name="Spaink H.P."/>
            <person name="Van Den Thillart G.E."/>
            <person name="Jansen H."/>
            <person name="Zahm M."/>
            <person name="Klopp C."/>
            <person name="Cedric C."/>
            <person name="Louis A."/>
            <person name="Berthelot C."/>
            <person name="Parey E."/>
            <person name="Roest Crollius H."/>
            <person name="Montfort J."/>
            <person name="Robinson-Rechavi M."/>
            <person name="Bucao C."/>
            <person name="Bouchez O."/>
            <person name="Gislard M."/>
            <person name="Lluch J."/>
            <person name="Milhes M."/>
            <person name="Lampietro C."/>
            <person name="Lopez Roques C."/>
            <person name="Donnadieu C."/>
            <person name="Braasch I."/>
            <person name="Desvignes T."/>
            <person name="Postlethwait J."/>
            <person name="Bobe J."/>
            <person name="Guiguen Y."/>
            <person name="Dirks R."/>
        </authorList>
    </citation>
    <scope>NUCLEOTIDE SEQUENCE</scope>
    <source>
        <strain evidence="4">Tag_6206</strain>
        <tissue evidence="4">Liver</tissue>
    </source>
</reference>
<evidence type="ECO:0000313" key="4">
    <source>
        <dbReference type="EMBL" id="KAG5853692.1"/>
    </source>
</evidence>
<gene>
    <name evidence="4" type="ORF">ANANG_G00028700</name>
</gene>
<dbReference type="Proteomes" id="UP001044222">
    <property type="component" value="Unassembled WGS sequence"/>
</dbReference>
<dbReference type="InterPro" id="IPR059060">
    <property type="entry name" value="Niban_1/2/3_dom"/>
</dbReference>
<dbReference type="PROSITE" id="PS50003">
    <property type="entry name" value="PH_DOMAIN"/>
    <property type="match status" value="1"/>
</dbReference>
<evidence type="ECO:0000256" key="1">
    <source>
        <dbReference type="ARBA" id="ARBA00010251"/>
    </source>
</evidence>
<dbReference type="EMBL" id="JAFIRN010000002">
    <property type="protein sequence ID" value="KAG5853692.1"/>
    <property type="molecule type" value="Genomic_DNA"/>
</dbReference>
<evidence type="ECO:0000256" key="2">
    <source>
        <dbReference type="SAM" id="MobiDB-lite"/>
    </source>
</evidence>
<dbReference type="Pfam" id="PF26089">
    <property type="entry name" value="PH_Niban2"/>
    <property type="match status" value="1"/>
</dbReference>
<dbReference type="InterPro" id="IPR026088">
    <property type="entry name" value="Niban-like"/>
</dbReference>
<organism evidence="4 5">
    <name type="scientific">Anguilla anguilla</name>
    <name type="common">European freshwater eel</name>
    <name type="synonym">Muraena anguilla</name>
    <dbReference type="NCBI Taxonomy" id="7936"/>
    <lineage>
        <taxon>Eukaryota</taxon>
        <taxon>Metazoa</taxon>
        <taxon>Chordata</taxon>
        <taxon>Craniata</taxon>
        <taxon>Vertebrata</taxon>
        <taxon>Euteleostomi</taxon>
        <taxon>Actinopterygii</taxon>
        <taxon>Neopterygii</taxon>
        <taxon>Teleostei</taxon>
        <taxon>Anguilliformes</taxon>
        <taxon>Anguillidae</taxon>
        <taxon>Anguilla</taxon>
    </lineage>
</organism>
<feature type="region of interest" description="Disordered" evidence="2">
    <location>
        <begin position="550"/>
        <end position="573"/>
    </location>
</feature>
<keyword evidence="5" id="KW-1185">Reference proteome</keyword>
<proteinExistence type="inferred from homology"/>
<dbReference type="PANTHER" id="PTHR14392">
    <property type="entry name" value="NIBAN FAMILY MEMBER"/>
    <property type="match status" value="1"/>
</dbReference>
<dbReference type="SUPFAM" id="SSF50729">
    <property type="entry name" value="PH domain-like"/>
    <property type="match status" value="1"/>
</dbReference>
<dbReference type="PANTHER" id="PTHR14392:SF3">
    <property type="entry name" value="PROTEIN NIBAN 1"/>
    <property type="match status" value="1"/>
</dbReference>
<sequence>MPFPLTGHTAAVLKEFSSHFGRQLGAAILERAQEEAGLRETPGTPAVLLQQDPVAGGEVMLEGTLLQYLDGKWRKRHLQVTRSFTVESRDSKEVFGGGWECHTDFILTGCQICTTVQQHRHLVEDACRHISVRPRGKMPFWDCPTEFPIFIQHQYSAPLCLCVESREAQRLWAQLLQRAVQHQSTVLQRKNSFESRVFLEAEFSFRQERGTYEPGVLGMGSEEEVLCSLVMEEILPYLQHQIFPRLILRKGTLTWIKLLAEVYCQVCDQVKAELKDMMNELSQQRPLLEKLVRSDLHQLTALQDCIAHRITEGVCAEMSLCLSRTVIPLLDRTVHEVATPVCDGFAAAWQLFLETCDDVTAKGCSGQSLHEILSPLDRLGPGTARASRYLAMLELSAGGRAWLQASWGIHRDFFRLFVYQAQSTLLQLMDRAVAMFRRLPSVQIQFCTDPSQLSSALHRVRDQVLEQLDQDLRSIRAQLVLDCVLQLSLPVLIQKLQWLRPEHYQPRGHPEYAPFLHPNIIHHRVLRASLTREIRAVIRDSLPQDCVSLSPEVHLPSSEPPGGRLQNCTQLPD</sequence>
<evidence type="ECO:0000313" key="5">
    <source>
        <dbReference type="Proteomes" id="UP001044222"/>
    </source>
</evidence>
<name>A0A9D3S8B7_ANGAN</name>
<comment type="caution">
    <text evidence="4">The sequence shown here is derived from an EMBL/GenBank/DDBJ whole genome shotgun (WGS) entry which is preliminary data.</text>
</comment>
<dbReference type="InterPro" id="IPR001849">
    <property type="entry name" value="PH_domain"/>
</dbReference>
<accession>A0A9D3S8B7</accession>
<feature type="domain" description="PH" evidence="3">
    <location>
        <begin position="58"/>
        <end position="181"/>
    </location>
</feature>
<evidence type="ECO:0000259" key="3">
    <source>
        <dbReference type="PROSITE" id="PS50003"/>
    </source>
</evidence>
<dbReference type="AlphaFoldDB" id="A0A9D3S8B7"/>